<evidence type="ECO:0000256" key="7">
    <source>
        <dbReference type="ARBA" id="ARBA00022720"/>
    </source>
</evidence>
<feature type="chain" id="PRO_5042248789" description="Antiluteolysin" evidence="18">
    <location>
        <begin position="22"/>
        <end position="522"/>
    </location>
</feature>
<dbReference type="FunFam" id="1.20.1250.10:FF:000001">
    <property type="entry name" value="Interferon alpha"/>
    <property type="match status" value="1"/>
</dbReference>
<dbReference type="GO" id="GO:0051241">
    <property type="term" value="P:negative regulation of multicellular organismal process"/>
    <property type="evidence" value="ECO:0007669"/>
    <property type="project" value="UniProtKB-ARBA"/>
</dbReference>
<keyword evidence="7" id="KW-0635">Pregnancy</keyword>
<keyword evidence="8 18" id="KW-0732">Signal</keyword>
<dbReference type="GO" id="GO:0071359">
    <property type="term" value="P:cellular response to dsRNA"/>
    <property type="evidence" value="ECO:0007669"/>
    <property type="project" value="UniProtKB-ARBA"/>
</dbReference>
<evidence type="ECO:0000256" key="14">
    <source>
        <dbReference type="ARBA" id="ARBA00032691"/>
    </source>
</evidence>
<evidence type="ECO:0000256" key="6">
    <source>
        <dbReference type="ARBA" id="ARBA00022702"/>
    </source>
</evidence>
<feature type="compositionally biased region" description="Polar residues" evidence="17">
    <location>
        <begin position="307"/>
        <end position="333"/>
    </location>
</feature>
<dbReference type="GO" id="GO:0009893">
    <property type="term" value="P:positive regulation of metabolic process"/>
    <property type="evidence" value="ECO:0007669"/>
    <property type="project" value="UniProtKB-ARBA"/>
</dbReference>
<keyword evidence="20" id="KW-1185">Reference proteome</keyword>
<dbReference type="GO" id="GO:0006955">
    <property type="term" value="P:immune response"/>
    <property type="evidence" value="ECO:0007669"/>
    <property type="project" value="UniProtKB-ARBA"/>
</dbReference>
<evidence type="ECO:0000256" key="4">
    <source>
        <dbReference type="ARBA" id="ARBA00022514"/>
    </source>
</evidence>
<dbReference type="GO" id="GO:0002683">
    <property type="term" value="P:negative regulation of immune system process"/>
    <property type="evidence" value="ECO:0007669"/>
    <property type="project" value="UniProtKB-ARBA"/>
</dbReference>
<dbReference type="GO" id="GO:0007565">
    <property type="term" value="P:female pregnancy"/>
    <property type="evidence" value="ECO:0007669"/>
    <property type="project" value="UniProtKB-KW"/>
</dbReference>
<dbReference type="GO" id="GO:0098586">
    <property type="term" value="P:cellular response to virus"/>
    <property type="evidence" value="ECO:0007669"/>
    <property type="project" value="UniProtKB-ARBA"/>
</dbReference>
<evidence type="ECO:0000256" key="1">
    <source>
        <dbReference type="ARBA" id="ARBA00004613"/>
    </source>
</evidence>
<reference evidence="19" key="1">
    <citation type="submission" date="2022-03" db="EMBL/GenBank/DDBJ databases">
        <title>Genomic analyses of argali, domestic sheep and their hybrids provide insights into chromosomal evolution, heterosis and genetic basis of agronomic traits.</title>
        <authorList>
            <person name="Li M."/>
        </authorList>
    </citation>
    <scope>NUCLEOTIDE SEQUENCE</scope>
    <source>
        <strain evidence="19">CAU-MHL-2022a</strain>
        <tissue evidence="19">Skin</tissue>
    </source>
</reference>
<sequence length="522" mass="59642">MTYRCLLQMVLLLCLSTTALCRSYSLLRFQQGRSLAVCQNLLWQLPSTPQHCLEFRMDFQMPEEMKQAQQFRKEDAVLVMYEMLQHIFNILTRDFSSTGWSETIIEHLREELYGQMNRLEPIQKEIMQKQTSTMGDTTDLHLRKYYFNLGQYLKAKEHNSSPTRVNCKLSHDCDPKAKTMDPQRARFRARLEKQAVCGSISALFLILYVYLDAVSIEVLKNRSGDVMSNDGNSIVITRKDFDSQDENDFRAMSLLQCELCAVGASASHTRDSLHKAHRQRKERLSTFSLSRHSIRALGRDPEGRGGNVSSDNVMKSMASENLPQGSTRRRLSQPSSSRIFPMAFVLSLLVALVLVSYGPGGSLGCHLSQNHVLFGKKNLRLLGQMRRISPRFCLQDRKEFAFRREMVEGSQLQEAQAISVLHEMLQQSFNLFHTERSSAAWNTTLLEQLRTGLHQQLDHLDACLGQVMGEEDSALGRTGPTLAVKRYFQGIHVYLQEKEYSDCAWETVRVEIMRSLSSSASL</sequence>
<evidence type="ECO:0000256" key="13">
    <source>
        <dbReference type="ARBA" id="ARBA00031375"/>
    </source>
</evidence>
<dbReference type="EMBL" id="JAKZEL010000007">
    <property type="protein sequence ID" value="KAI4542085.1"/>
    <property type="molecule type" value="Genomic_DNA"/>
</dbReference>
<comment type="subunit">
    <text evidence="3">Monomer.</text>
</comment>
<dbReference type="PROSITE" id="PS00252">
    <property type="entry name" value="INTERFERON_A_B_D"/>
    <property type="match status" value="1"/>
</dbReference>
<keyword evidence="11" id="KW-0325">Glycoprotein</keyword>
<evidence type="ECO:0000256" key="5">
    <source>
        <dbReference type="ARBA" id="ARBA00022525"/>
    </source>
</evidence>
<dbReference type="SMART" id="SM00076">
    <property type="entry name" value="IFabd"/>
    <property type="match status" value="2"/>
</dbReference>
<dbReference type="GO" id="GO:0005179">
    <property type="term" value="F:hormone activity"/>
    <property type="evidence" value="ECO:0007669"/>
    <property type="project" value="UniProtKB-KW"/>
</dbReference>
<dbReference type="PANTHER" id="PTHR11691:SF37">
    <property type="entry name" value="INTERFERON OMEGA-1"/>
    <property type="match status" value="1"/>
</dbReference>
<dbReference type="InterPro" id="IPR009079">
    <property type="entry name" value="4_helix_cytokine-like_core"/>
</dbReference>
<dbReference type="CDD" id="cd00095">
    <property type="entry name" value="IFab"/>
    <property type="match status" value="1"/>
</dbReference>
<dbReference type="GO" id="GO:0045321">
    <property type="term" value="P:leukocyte activation"/>
    <property type="evidence" value="ECO:0007669"/>
    <property type="project" value="UniProtKB-ARBA"/>
</dbReference>
<evidence type="ECO:0000256" key="9">
    <source>
        <dbReference type="ARBA" id="ARBA00023118"/>
    </source>
</evidence>
<dbReference type="AlphaFoldDB" id="A0AAD4UDJ9"/>
<dbReference type="PANTHER" id="PTHR11691">
    <property type="entry name" value="TYPE I INTERFERON"/>
    <property type="match status" value="1"/>
</dbReference>
<dbReference type="GO" id="GO:0005615">
    <property type="term" value="C:extracellular space"/>
    <property type="evidence" value="ECO:0007669"/>
    <property type="project" value="UniProtKB-KW"/>
</dbReference>
<dbReference type="Pfam" id="PF00143">
    <property type="entry name" value="Interferon"/>
    <property type="match status" value="2"/>
</dbReference>
<proteinExistence type="inferred from homology"/>
<comment type="caution">
    <text evidence="19">The sequence shown here is derived from an EMBL/GenBank/DDBJ whole genome shotgun (WGS) entry which is preliminary data.</text>
</comment>
<evidence type="ECO:0000256" key="11">
    <source>
        <dbReference type="ARBA" id="ARBA00023180"/>
    </source>
</evidence>
<evidence type="ECO:0000313" key="20">
    <source>
        <dbReference type="Proteomes" id="UP001214576"/>
    </source>
</evidence>
<keyword evidence="6" id="KW-0372">Hormone</keyword>
<dbReference type="GO" id="GO:0005126">
    <property type="term" value="F:cytokine receptor binding"/>
    <property type="evidence" value="ECO:0007669"/>
    <property type="project" value="InterPro"/>
</dbReference>
<evidence type="ECO:0000256" key="8">
    <source>
        <dbReference type="ARBA" id="ARBA00022729"/>
    </source>
</evidence>
<protein>
    <recommendedName>
        <fullName evidence="14">Antiluteolysin</fullName>
    </recommendedName>
    <alternativeName>
        <fullName evidence="15">Trophoblast antiluteolytic protein</fullName>
    </alternativeName>
    <alternativeName>
        <fullName evidence="12">Trophoblast protein 1</fullName>
    </alternativeName>
    <alternativeName>
        <fullName evidence="13">Trophoblastin</fullName>
    </alternativeName>
</protein>
<keyword evidence="10" id="KW-1015">Disulfide bond</keyword>
<dbReference type="Proteomes" id="UP001214576">
    <property type="component" value="Unassembled WGS sequence"/>
</dbReference>
<evidence type="ECO:0000313" key="19">
    <source>
        <dbReference type="EMBL" id="KAI4542085.1"/>
    </source>
</evidence>
<evidence type="ECO:0000256" key="10">
    <source>
        <dbReference type="ARBA" id="ARBA00023157"/>
    </source>
</evidence>
<comment type="similarity">
    <text evidence="2">Belongs to the alpha/beta interferon family. IFN-alphaII subfamily.</text>
</comment>
<dbReference type="FunFam" id="1.20.1250.10:FF:000026">
    <property type="entry name" value="Interferon beta"/>
    <property type="match status" value="1"/>
</dbReference>
<evidence type="ECO:0000256" key="18">
    <source>
        <dbReference type="SAM" id="SignalP"/>
    </source>
</evidence>
<dbReference type="PRINTS" id="PR00266">
    <property type="entry name" value="INTERFERONAB"/>
</dbReference>
<gene>
    <name evidence="19" type="ORF">MG293_007464</name>
</gene>
<dbReference type="GO" id="GO:0005125">
    <property type="term" value="F:cytokine activity"/>
    <property type="evidence" value="ECO:0007669"/>
    <property type="project" value="UniProtKB-KW"/>
</dbReference>
<comment type="subcellular location">
    <subcellularLocation>
        <location evidence="1">Secreted</location>
    </subcellularLocation>
</comment>
<dbReference type="SUPFAM" id="SSF47266">
    <property type="entry name" value="4-helical cytokines"/>
    <property type="match status" value="2"/>
</dbReference>
<accession>A0AAD4UDJ9</accession>
<dbReference type="Gene3D" id="1.20.1250.10">
    <property type="match status" value="2"/>
</dbReference>
<evidence type="ECO:0000256" key="17">
    <source>
        <dbReference type="SAM" id="MobiDB-lite"/>
    </source>
</evidence>
<keyword evidence="9 16" id="KW-0051">Antiviral defense</keyword>
<evidence type="ECO:0000256" key="15">
    <source>
        <dbReference type="ARBA" id="ARBA00033104"/>
    </source>
</evidence>
<dbReference type="InterPro" id="IPR000471">
    <property type="entry name" value="Interferon_alpha/beta/delta"/>
</dbReference>
<feature type="signal peptide" evidence="18">
    <location>
        <begin position="1"/>
        <end position="21"/>
    </location>
</feature>
<evidence type="ECO:0000256" key="12">
    <source>
        <dbReference type="ARBA" id="ARBA00030373"/>
    </source>
</evidence>
<feature type="region of interest" description="Disordered" evidence="17">
    <location>
        <begin position="297"/>
        <end position="333"/>
    </location>
</feature>
<dbReference type="GO" id="GO:0051607">
    <property type="term" value="P:defense response to virus"/>
    <property type="evidence" value="ECO:0007669"/>
    <property type="project" value="UniProtKB-KW"/>
</dbReference>
<organism evidence="19 20">
    <name type="scientific">Ovis ammon polii</name>
    <dbReference type="NCBI Taxonomy" id="230172"/>
    <lineage>
        <taxon>Eukaryota</taxon>
        <taxon>Metazoa</taxon>
        <taxon>Chordata</taxon>
        <taxon>Craniata</taxon>
        <taxon>Vertebrata</taxon>
        <taxon>Euteleostomi</taxon>
        <taxon>Mammalia</taxon>
        <taxon>Eutheria</taxon>
        <taxon>Laurasiatheria</taxon>
        <taxon>Artiodactyla</taxon>
        <taxon>Ruminantia</taxon>
        <taxon>Pecora</taxon>
        <taxon>Bovidae</taxon>
        <taxon>Caprinae</taxon>
        <taxon>Ovis</taxon>
    </lineage>
</organism>
<evidence type="ECO:0000256" key="16">
    <source>
        <dbReference type="RuleBase" id="RU000436"/>
    </source>
</evidence>
<evidence type="ECO:0000256" key="3">
    <source>
        <dbReference type="ARBA" id="ARBA00011245"/>
    </source>
</evidence>
<name>A0AAD4UDJ9_OVIAM</name>
<keyword evidence="5" id="KW-0964">Secreted</keyword>
<evidence type="ECO:0000256" key="2">
    <source>
        <dbReference type="ARBA" id="ARBA00006593"/>
    </source>
</evidence>
<keyword evidence="4 16" id="KW-0202">Cytokine</keyword>